<feature type="compositionally biased region" description="Gly residues" evidence="1">
    <location>
        <begin position="91"/>
        <end position="101"/>
    </location>
</feature>
<dbReference type="AlphaFoldDB" id="A0AAN6Z772"/>
<sequence>MKRIVGGVKRALKGRRCRTASRRVDVQKLQCPGAPRPVWTAWWCVVVVGGCNIKGGAPRDWGARPRSMRDGPARFSKQPASGTQVESWGGSLAGGERGGQRGPRLASRAGIDGALHPPQKSFLCSHMVLSAWSRISLHMPLARTARSRVPAREKRAVTERRSHCPSRYLTRAIPLPL</sequence>
<evidence type="ECO:0000256" key="1">
    <source>
        <dbReference type="SAM" id="MobiDB-lite"/>
    </source>
</evidence>
<evidence type="ECO:0000313" key="2">
    <source>
        <dbReference type="EMBL" id="KAK4127148.1"/>
    </source>
</evidence>
<feature type="compositionally biased region" description="Basic and acidic residues" evidence="1">
    <location>
        <begin position="61"/>
        <end position="72"/>
    </location>
</feature>
<comment type="caution">
    <text evidence="2">The sequence shown here is derived from an EMBL/GenBank/DDBJ whole genome shotgun (WGS) entry which is preliminary data.</text>
</comment>
<dbReference type="Proteomes" id="UP001302602">
    <property type="component" value="Unassembled WGS sequence"/>
</dbReference>
<feature type="region of interest" description="Disordered" evidence="1">
    <location>
        <begin position="58"/>
        <end position="107"/>
    </location>
</feature>
<evidence type="ECO:0000313" key="3">
    <source>
        <dbReference type="Proteomes" id="UP001302602"/>
    </source>
</evidence>
<keyword evidence="3" id="KW-1185">Reference proteome</keyword>
<organism evidence="2 3">
    <name type="scientific">Parathielavia appendiculata</name>
    <dbReference type="NCBI Taxonomy" id="2587402"/>
    <lineage>
        <taxon>Eukaryota</taxon>
        <taxon>Fungi</taxon>
        <taxon>Dikarya</taxon>
        <taxon>Ascomycota</taxon>
        <taxon>Pezizomycotina</taxon>
        <taxon>Sordariomycetes</taxon>
        <taxon>Sordariomycetidae</taxon>
        <taxon>Sordariales</taxon>
        <taxon>Chaetomiaceae</taxon>
        <taxon>Parathielavia</taxon>
    </lineage>
</organism>
<reference evidence="2" key="1">
    <citation type="journal article" date="2023" name="Mol. Phylogenet. Evol.">
        <title>Genome-scale phylogeny and comparative genomics of the fungal order Sordariales.</title>
        <authorList>
            <person name="Hensen N."/>
            <person name="Bonometti L."/>
            <person name="Westerberg I."/>
            <person name="Brannstrom I.O."/>
            <person name="Guillou S."/>
            <person name="Cros-Aarteil S."/>
            <person name="Calhoun S."/>
            <person name="Haridas S."/>
            <person name="Kuo A."/>
            <person name="Mondo S."/>
            <person name="Pangilinan J."/>
            <person name="Riley R."/>
            <person name="LaButti K."/>
            <person name="Andreopoulos B."/>
            <person name="Lipzen A."/>
            <person name="Chen C."/>
            <person name="Yan M."/>
            <person name="Daum C."/>
            <person name="Ng V."/>
            <person name="Clum A."/>
            <person name="Steindorff A."/>
            <person name="Ohm R.A."/>
            <person name="Martin F."/>
            <person name="Silar P."/>
            <person name="Natvig D.O."/>
            <person name="Lalanne C."/>
            <person name="Gautier V."/>
            <person name="Ament-Velasquez S.L."/>
            <person name="Kruys A."/>
            <person name="Hutchinson M.I."/>
            <person name="Powell A.J."/>
            <person name="Barry K."/>
            <person name="Miller A.N."/>
            <person name="Grigoriev I.V."/>
            <person name="Debuchy R."/>
            <person name="Gladieux P."/>
            <person name="Hiltunen Thoren M."/>
            <person name="Johannesson H."/>
        </authorList>
    </citation>
    <scope>NUCLEOTIDE SEQUENCE</scope>
    <source>
        <strain evidence="2">CBS 731.68</strain>
    </source>
</reference>
<dbReference type="RefSeq" id="XP_062650919.1">
    <property type="nucleotide sequence ID" value="XM_062786169.1"/>
</dbReference>
<name>A0AAN6Z772_9PEZI</name>
<gene>
    <name evidence="2" type="ORF">N657DRAFT_195108</name>
</gene>
<reference evidence="2" key="2">
    <citation type="submission" date="2023-05" db="EMBL/GenBank/DDBJ databases">
        <authorList>
            <consortium name="Lawrence Berkeley National Laboratory"/>
            <person name="Steindorff A."/>
            <person name="Hensen N."/>
            <person name="Bonometti L."/>
            <person name="Westerberg I."/>
            <person name="Brannstrom I.O."/>
            <person name="Guillou S."/>
            <person name="Cros-Aarteil S."/>
            <person name="Calhoun S."/>
            <person name="Haridas S."/>
            <person name="Kuo A."/>
            <person name="Mondo S."/>
            <person name="Pangilinan J."/>
            <person name="Riley R."/>
            <person name="Labutti K."/>
            <person name="Andreopoulos B."/>
            <person name="Lipzen A."/>
            <person name="Chen C."/>
            <person name="Yanf M."/>
            <person name="Daum C."/>
            <person name="Ng V."/>
            <person name="Clum A."/>
            <person name="Ohm R."/>
            <person name="Martin F."/>
            <person name="Silar P."/>
            <person name="Natvig D."/>
            <person name="Lalanne C."/>
            <person name="Gautier V."/>
            <person name="Ament-Velasquez S.L."/>
            <person name="Kruys A."/>
            <person name="Hutchinson M.I."/>
            <person name="Powell A.J."/>
            <person name="Barry K."/>
            <person name="Miller A.N."/>
            <person name="Grigoriev I.V."/>
            <person name="Debuchy R."/>
            <person name="Gladieux P."/>
            <person name="Thoren M.H."/>
            <person name="Johannesson H."/>
        </authorList>
    </citation>
    <scope>NUCLEOTIDE SEQUENCE</scope>
    <source>
        <strain evidence="2">CBS 731.68</strain>
    </source>
</reference>
<protein>
    <submittedName>
        <fullName evidence="2">Uncharacterized protein</fullName>
    </submittedName>
</protein>
<accession>A0AAN6Z772</accession>
<proteinExistence type="predicted"/>
<dbReference type="EMBL" id="MU853224">
    <property type="protein sequence ID" value="KAK4127148.1"/>
    <property type="molecule type" value="Genomic_DNA"/>
</dbReference>
<dbReference type="GeneID" id="87822935"/>